<dbReference type="EMBL" id="KI925463">
    <property type="protein sequence ID" value="ETW77312.1"/>
    <property type="molecule type" value="Genomic_DNA"/>
</dbReference>
<dbReference type="InterPro" id="IPR046528">
    <property type="entry name" value="DUF6593"/>
</dbReference>
<accession>W4JUW1</accession>
<feature type="region of interest" description="Disordered" evidence="1">
    <location>
        <begin position="1"/>
        <end position="145"/>
    </location>
</feature>
<dbReference type="Pfam" id="PF20236">
    <property type="entry name" value="DUF6593"/>
    <property type="match status" value="1"/>
</dbReference>
<organism evidence="3 4">
    <name type="scientific">Heterobasidion irregulare (strain TC 32-1)</name>
    <dbReference type="NCBI Taxonomy" id="747525"/>
    <lineage>
        <taxon>Eukaryota</taxon>
        <taxon>Fungi</taxon>
        <taxon>Dikarya</taxon>
        <taxon>Basidiomycota</taxon>
        <taxon>Agaricomycotina</taxon>
        <taxon>Agaricomycetes</taxon>
        <taxon>Russulales</taxon>
        <taxon>Bondarzewiaceae</taxon>
        <taxon>Heterobasidion</taxon>
        <taxon>Heterobasidion annosum species complex</taxon>
    </lineage>
</organism>
<evidence type="ECO:0000256" key="1">
    <source>
        <dbReference type="SAM" id="MobiDB-lite"/>
    </source>
</evidence>
<dbReference type="RefSeq" id="XP_009550832.1">
    <property type="nucleotide sequence ID" value="XM_009552537.1"/>
</dbReference>
<evidence type="ECO:0000259" key="2">
    <source>
        <dbReference type="Pfam" id="PF20236"/>
    </source>
</evidence>
<dbReference type="GeneID" id="20676537"/>
<dbReference type="HOGENOM" id="CLU_813962_0_0_1"/>
<reference evidence="3 4" key="1">
    <citation type="journal article" date="2012" name="New Phytol.">
        <title>Insight into trade-off between wood decay and parasitism from the genome of a fungal forest pathogen.</title>
        <authorList>
            <person name="Olson A."/>
            <person name="Aerts A."/>
            <person name="Asiegbu F."/>
            <person name="Belbahri L."/>
            <person name="Bouzid O."/>
            <person name="Broberg A."/>
            <person name="Canback B."/>
            <person name="Coutinho P.M."/>
            <person name="Cullen D."/>
            <person name="Dalman K."/>
            <person name="Deflorio G."/>
            <person name="van Diepen L.T."/>
            <person name="Dunand C."/>
            <person name="Duplessis S."/>
            <person name="Durling M."/>
            <person name="Gonthier P."/>
            <person name="Grimwood J."/>
            <person name="Fossdal C.G."/>
            <person name="Hansson D."/>
            <person name="Henrissat B."/>
            <person name="Hietala A."/>
            <person name="Himmelstrand K."/>
            <person name="Hoffmeister D."/>
            <person name="Hogberg N."/>
            <person name="James T.Y."/>
            <person name="Karlsson M."/>
            <person name="Kohler A."/>
            <person name="Kues U."/>
            <person name="Lee Y.H."/>
            <person name="Lin Y.C."/>
            <person name="Lind M."/>
            <person name="Lindquist E."/>
            <person name="Lombard V."/>
            <person name="Lucas S."/>
            <person name="Lunden K."/>
            <person name="Morin E."/>
            <person name="Murat C."/>
            <person name="Park J."/>
            <person name="Raffaello T."/>
            <person name="Rouze P."/>
            <person name="Salamov A."/>
            <person name="Schmutz J."/>
            <person name="Solheim H."/>
            <person name="Stahlberg J."/>
            <person name="Velez H."/>
            <person name="de Vries R.P."/>
            <person name="Wiebenga A."/>
            <person name="Woodward S."/>
            <person name="Yakovlev I."/>
            <person name="Garbelotto M."/>
            <person name="Martin F."/>
            <person name="Grigoriev I.V."/>
            <person name="Stenlid J."/>
        </authorList>
    </citation>
    <scope>NUCLEOTIDE SEQUENCE [LARGE SCALE GENOMIC DNA]</scope>
    <source>
        <strain evidence="3 4">TC 32-1</strain>
    </source>
</reference>
<dbReference type="OrthoDB" id="3174721at2759"/>
<dbReference type="InParanoid" id="W4JUW1"/>
<feature type="compositionally biased region" description="Polar residues" evidence="1">
    <location>
        <begin position="50"/>
        <end position="61"/>
    </location>
</feature>
<feature type="domain" description="DUF6593" evidence="2">
    <location>
        <begin position="193"/>
        <end position="330"/>
    </location>
</feature>
<proteinExistence type="predicted"/>
<name>W4JUW1_HETIT</name>
<evidence type="ECO:0000313" key="3">
    <source>
        <dbReference type="EMBL" id="ETW77312.1"/>
    </source>
</evidence>
<evidence type="ECO:0000313" key="4">
    <source>
        <dbReference type="Proteomes" id="UP000030671"/>
    </source>
</evidence>
<keyword evidence="4" id="KW-1185">Reference proteome</keyword>
<gene>
    <name evidence="3" type="ORF">HETIRDRAFT_454647</name>
</gene>
<protein>
    <recommendedName>
        <fullName evidence="2">DUF6593 domain-containing protein</fullName>
    </recommendedName>
</protein>
<dbReference type="Proteomes" id="UP000030671">
    <property type="component" value="Unassembled WGS sequence"/>
</dbReference>
<dbReference type="KEGG" id="hir:HETIRDRAFT_454647"/>
<sequence length="341" mass="37089">MLHRNALMRIVGGGRRSPPEPDLPAYTAPPSYTTDARVQQGEDDRVTIVGESSSRSETPTVEDSPPPVDQLLHAEPSSTELGDADRSAETLPSEEVVLSWEPDTDPDAASTSTISLPGHDSASSVHRPRAPGTLADEPFGAPPGYSTSRTPTATLVYTFSPHSFNSMLLLPPPDAADTRPQYHIAIHLNCFIPSSFITIVRRGATENGQHVGEFEMGISEKASTVTIGQDRKAMAAVFSKTGSHLSGEFRYRHAGREFYWDCRGPRHKCFLMSTRHGVAPQPLAVYHRPGVPHPQSIQANVHLGQLQVRPVGQEHFDSIVISLLIVERKRLTPSGKAFGIV</sequence>
<dbReference type="AlphaFoldDB" id="W4JUW1"/>